<name>A0ABT8KIS4_9BACT</name>
<evidence type="ECO:0000313" key="1">
    <source>
        <dbReference type="EMBL" id="MDN5200611.1"/>
    </source>
</evidence>
<accession>A0ABT8KIS4</accession>
<comment type="caution">
    <text evidence="1">The sequence shown here is derived from an EMBL/GenBank/DDBJ whole genome shotgun (WGS) entry which is preliminary data.</text>
</comment>
<proteinExistence type="predicted"/>
<evidence type="ECO:0000313" key="2">
    <source>
        <dbReference type="Proteomes" id="UP001172082"/>
    </source>
</evidence>
<organism evidence="1 2">
    <name type="scientific">Splendidivirga corallicola</name>
    <dbReference type="NCBI Taxonomy" id="3051826"/>
    <lineage>
        <taxon>Bacteria</taxon>
        <taxon>Pseudomonadati</taxon>
        <taxon>Bacteroidota</taxon>
        <taxon>Cytophagia</taxon>
        <taxon>Cytophagales</taxon>
        <taxon>Splendidivirgaceae</taxon>
        <taxon>Splendidivirga</taxon>
    </lineage>
</organism>
<protein>
    <submittedName>
        <fullName evidence="1">Uncharacterized protein</fullName>
    </submittedName>
</protein>
<keyword evidence="2" id="KW-1185">Reference proteome</keyword>
<reference evidence="1" key="1">
    <citation type="submission" date="2023-06" db="EMBL/GenBank/DDBJ databases">
        <title>Genomic of Parafulvivirga corallium.</title>
        <authorList>
            <person name="Wang G."/>
        </authorList>
    </citation>
    <scope>NUCLEOTIDE SEQUENCE</scope>
    <source>
        <strain evidence="1">BMA10</strain>
    </source>
</reference>
<dbReference type="Proteomes" id="UP001172082">
    <property type="component" value="Unassembled WGS sequence"/>
</dbReference>
<sequence length="135" mass="15709">MKNLLNFSIILFLITIFGCDDNVEIDKRIAIKYKDTEQFSALSIHFDEVIEDSRCREGWFCIWQGRYRVSLIISDGEKQESYIVTNLPKSPVDTNTVNFEDYTIELISLNSSPGGDKQFDLEDYILELRITRDPN</sequence>
<dbReference type="PROSITE" id="PS51257">
    <property type="entry name" value="PROKAR_LIPOPROTEIN"/>
    <property type="match status" value="1"/>
</dbReference>
<dbReference type="EMBL" id="JAUJEA010000001">
    <property type="protein sequence ID" value="MDN5200611.1"/>
    <property type="molecule type" value="Genomic_DNA"/>
</dbReference>
<gene>
    <name evidence="1" type="ORF">QQ008_04540</name>
</gene>
<dbReference type="RefSeq" id="WP_346750633.1">
    <property type="nucleotide sequence ID" value="NZ_JAUJEA010000001.1"/>
</dbReference>